<reference evidence="6" key="1">
    <citation type="submission" date="2020-05" db="EMBL/GenBank/DDBJ databases">
        <authorList>
            <person name="Chiriac C."/>
            <person name="Salcher M."/>
            <person name="Ghai R."/>
            <person name="Kavagutti S V."/>
        </authorList>
    </citation>
    <scope>NUCLEOTIDE SEQUENCE</scope>
</reference>
<evidence type="ECO:0000256" key="4">
    <source>
        <dbReference type="ARBA" id="ARBA00022840"/>
    </source>
</evidence>
<dbReference type="PANTHER" id="PTHR43654">
    <property type="entry name" value="GLUTAMATE 5-KINASE"/>
    <property type="match status" value="1"/>
</dbReference>
<dbReference type="GO" id="GO:0004349">
    <property type="term" value="F:glutamate 5-kinase activity"/>
    <property type="evidence" value="ECO:0007669"/>
    <property type="project" value="TreeGrafter"/>
</dbReference>
<dbReference type="InterPro" id="IPR036974">
    <property type="entry name" value="PUA_sf"/>
</dbReference>
<dbReference type="EMBL" id="CAFAAG010000005">
    <property type="protein sequence ID" value="CAB4785186.1"/>
    <property type="molecule type" value="Genomic_DNA"/>
</dbReference>
<evidence type="ECO:0000259" key="5">
    <source>
        <dbReference type="SMART" id="SM00359"/>
    </source>
</evidence>
<dbReference type="GO" id="GO:0005524">
    <property type="term" value="F:ATP binding"/>
    <property type="evidence" value="ECO:0007669"/>
    <property type="project" value="UniProtKB-KW"/>
</dbReference>
<keyword evidence="4" id="KW-0067">ATP-binding</keyword>
<gene>
    <name evidence="6" type="ORF">UFOPK2975_00165</name>
</gene>
<dbReference type="SMART" id="SM00359">
    <property type="entry name" value="PUA"/>
    <property type="match status" value="1"/>
</dbReference>
<evidence type="ECO:0000256" key="2">
    <source>
        <dbReference type="ARBA" id="ARBA00022741"/>
    </source>
</evidence>
<accession>A0A6J6WP23</accession>
<dbReference type="InterPro" id="IPR015947">
    <property type="entry name" value="PUA-like_sf"/>
</dbReference>
<dbReference type="PANTHER" id="PTHR43654:SF1">
    <property type="entry name" value="ISOPENTENYL PHOSPHATE KINASE"/>
    <property type="match status" value="1"/>
</dbReference>
<evidence type="ECO:0000256" key="1">
    <source>
        <dbReference type="ARBA" id="ARBA00022679"/>
    </source>
</evidence>
<dbReference type="Gene3D" id="2.30.130.10">
    <property type="entry name" value="PUA domain"/>
    <property type="match status" value="1"/>
</dbReference>
<protein>
    <submittedName>
        <fullName evidence="6">Unannotated protein</fullName>
    </submittedName>
</protein>
<keyword evidence="2" id="KW-0547">Nucleotide-binding</keyword>
<evidence type="ECO:0000256" key="3">
    <source>
        <dbReference type="ARBA" id="ARBA00022777"/>
    </source>
</evidence>
<feature type="domain" description="PUA" evidence="5">
    <location>
        <begin position="50"/>
        <end position="133"/>
    </location>
</feature>
<dbReference type="PROSITE" id="PS50890">
    <property type="entry name" value="PUA"/>
    <property type="match status" value="1"/>
</dbReference>
<dbReference type="SUPFAM" id="SSF88697">
    <property type="entry name" value="PUA domain-like"/>
    <property type="match status" value="1"/>
</dbReference>
<dbReference type="AlphaFoldDB" id="A0A6J6WP23"/>
<dbReference type="GO" id="GO:0003723">
    <property type="term" value="F:RNA binding"/>
    <property type="evidence" value="ECO:0007669"/>
    <property type="project" value="InterPro"/>
</dbReference>
<dbReference type="InterPro" id="IPR002478">
    <property type="entry name" value="PUA"/>
</dbReference>
<dbReference type="CDD" id="cd21157">
    <property type="entry name" value="PUA_G5K"/>
    <property type="match status" value="1"/>
</dbReference>
<keyword evidence="3" id="KW-0418">Kinase</keyword>
<dbReference type="Pfam" id="PF01472">
    <property type="entry name" value="PUA"/>
    <property type="match status" value="1"/>
</dbReference>
<evidence type="ECO:0000313" key="6">
    <source>
        <dbReference type="EMBL" id="CAB4785186.1"/>
    </source>
</evidence>
<proteinExistence type="predicted"/>
<sequence length="140" mass="14638">MRTVIADATKTDVVVHALAQTPGAGTQFLPHNRNLSARKLWIAFAAQQSGVIVVDDGAKQALIERNTSLLHAGVAEVHGDFTEGDTVEIQDMGGAVFARGMVSVSAVQASAAAGRKSAELPDGVVAELVHRDDLVVLVDQ</sequence>
<dbReference type="GO" id="GO:0005829">
    <property type="term" value="C:cytosol"/>
    <property type="evidence" value="ECO:0007669"/>
    <property type="project" value="TreeGrafter"/>
</dbReference>
<name>A0A6J6WP23_9ZZZZ</name>
<organism evidence="6">
    <name type="scientific">freshwater metagenome</name>
    <dbReference type="NCBI Taxonomy" id="449393"/>
    <lineage>
        <taxon>unclassified sequences</taxon>
        <taxon>metagenomes</taxon>
        <taxon>ecological metagenomes</taxon>
    </lineage>
</organism>
<keyword evidence="1" id="KW-0808">Transferase</keyword>